<organism evidence="1 2">
    <name type="scientific">Popillia japonica</name>
    <name type="common">Japanese beetle</name>
    <dbReference type="NCBI Taxonomy" id="7064"/>
    <lineage>
        <taxon>Eukaryota</taxon>
        <taxon>Metazoa</taxon>
        <taxon>Ecdysozoa</taxon>
        <taxon>Arthropoda</taxon>
        <taxon>Hexapoda</taxon>
        <taxon>Insecta</taxon>
        <taxon>Pterygota</taxon>
        <taxon>Neoptera</taxon>
        <taxon>Endopterygota</taxon>
        <taxon>Coleoptera</taxon>
        <taxon>Polyphaga</taxon>
        <taxon>Scarabaeiformia</taxon>
        <taxon>Scarabaeidae</taxon>
        <taxon>Rutelinae</taxon>
        <taxon>Popillia</taxon>
    </lineage>
</organism>
<dbReference type="Proteomes" id="UP001458880">
    <property type="component" value="Unassembled WGS sequence"/>
</dbReference>
<proteinExistence type="predicted"/>
<evidence type="ECO:0000313" key="2">
    <source>
        <dbReference type="Proteomes" id="UP001458880"/>
    </source>
</evidence>
<protein>
    <submittedName>
        <fullName evidence="1">Uncharacterized protein</fullName>
    </submittedName>
</protein>
<evidence type="ECO:0000313" key="1">
    <source>
        <dbReference type="EMBL" id="KAK9731935.1"/>
    </source>
</evidence>
<sequence length="92" mass="10360">MSTTASWASRREWSEVRGRLKYAFDGGVSTEPKRRTMGSLGVGRLKSRRSLANAITLMHRESLKMFSLPYLSAYAPILGERLVCLKVLKVVE</sequence>
<name>A0AAW1LEY8_POPJA</name>
<accession>A0AAW1LEY8</accession>
<reference evidence="1 2" key="1">
    <citation type="journal article" date="2024" name="BMC Genomics">
        <title>De novo assembly and annotation of Popillia japonica's genome with initial clues to its potential as an invasive pest.</title>
        <authorList>
            <person name="Cucini C."/>
            <person name="Boschi S."/>
            <person name="Funari R."/>
            <person name="Cardaioli E."/>
            <person name="Iannotti N."/>
            <person name="Marturano G."/>
            <person name="Paoli F."/>
            <person name="Bruttini M."/>
            <person name="Carapelli A."/>
            <person name="Frati F."/>
            <person name="Nardi F."/>
        </authorList>
    </citation>
    <scope>NUCLEOTIDE SEQUENCE [LARGE SCALE GENOMIC DNA]</scope>
    <source>
        <strain evidence="1">DMR45628</strain>
    </source>
</reference>
<dbReference type="EMBL" id="JASPKY010000124">
    <property type="protein sequence ID" value="KAK9731935.1"/>
    <property type="molecule type" value="Genomic_DNA"/>
</dbReference>
<keyword evidence="2" id="KW-1185">Reference proteome</keyword>
<gene>
    <name evidence="1" type="ORF">QE152_g13223</name>
</gene>
<dbReference type="AlphaFoldDB" id="A0AAW1LEY8"/>
<comment type="caution">
    <text evidence="1">The sequence shown here is derived from an EMBL/GenBank/DDBJ whole genome shotgun (WGS) entry which is preliminary data.</text>
</comment>